<dbReference type="PANTHER" id="PTHR35333">
    <property type="entry name" value="BETA-LACTAMASE"/>
    <property type="match status" value="1"/>
</dbReference>
<dbReference type="Pfam" id="PF13354">
    <property type="entry name" value="Beta-lactamase2"/>
    <property type="match status" value="1"/>
</dbReference>
<organism evidence="7 8">
    <name type="scientific">Rugamonas fusca</name>
    <dbReference type="NCBI Taxonomy" id="2758568"/>
    <lineage>
        <taxon>Bacteria</taxon>
        <taxon>Pseudomonadati</taxon>
        <taxon>Pseudomonadota</taxon>
        <taxon>Betaproteobacteria</taxon>
        <taxon>Burkholderiales</taxon>
        <taxon>Oxalobacteraceae</taxon>
        <taxon>Telluria group</taxon>
        <taxon>Rugamonas</taxon>
    </lineage>
</organism>
<reference evidence="7 8" key="1">
    <citation type="submission" date="2020-07" db="EMBL/GenBank/DDBJ databases">
        <title>Novel species isolated from subtropical streams in China.</title>
        <authorList>
            <person name="Lu H."/>
        </authorList>
    </citation>
    <scope>NUCLEOTIDE SEQUENCE [LARGE SCALE GENOMIC DNA]</scope>
    <source>
        <strain evidence="7 8">FT3S</strain>
    </source>
</reference>
<keyword evidence="5" id="KW-0732">Signal</keyword>
<dbReference type="NCBIfam" id="NF033103">
    <property type="entry name" value="bla_class_A"/>
    <property type="match status" value="1"/>
</dbReference>
<dbReference type="EMBL" id="JACEZS010000004">
    <property type="protein sequence ID" value="MBA5605079.1"/>
    <property type="molecule type" value="Genomic_DNA"/>
</dbReference>
<dbReference type="InterPro" id="IPR045155">
    <property type="entry name" value="Beta-lactam_cat"/>
</dbReference>
<dbReference type="PROSITE" id="PS51318">
    <property type="entry name" value="TAT"/>
    <property type="match status" value="1"/>
</dbReference>
<feature type="signal peptide" evidence="5">
    <location>
        <begin position="1"/>
        <end position="29"/>
    </location>
</feature>
<dbReference type="Proteomes" id="UP000566711">
    <property type="component" value="Unassembled WGS sequence"/>
</dbReference>
<dbReference type="GO" id="GO:0008800">
    <property type="term" value="F:beta-lactamase activity"/>
    <property type="evidence" value="ECO:0007669"/>
    <property type="project" value="UniProtKB-EC"/>
</dbReference>
<dbReference type="GO" id="GO:0030655">
    <property type="term" value="P:beta-lactam antibiotic catabolic process"/>
    <property type="evidence" value="ECO:0007669"/>
    <property type="project" value="InterPro"/>
</dbReference>
<keyword evidence="8" id="KW-1185">Reference proteome</keyword>
<dbReference type="InterPro" id="IPR006311">
    <property type="entry name" value="TAT_signal"/>
</dbReference>
<comment type="catalytic activity">
    <reaction evidence="1">
        <text>a beta-lactam + H2O = a substituted beta-amino acid</text>
        <dbReference type="Rhea" id="RHEA:20401"/>
        <dbReference type="ChEBI" id="CHEBI:15377"/>
        <dbReference type="ChEBI" id="CHEBI:35627"/>
        <dbReference type="ChEBI" id="CHEBI:140347"/>
        <dbReference type="EC" id="3.5.2.6"/>
    </reaction>
</comment>
<name>A0A7W2EFN9_9BURK</name>
<evidence type="ECO:0000256" key="5">
    <source>
        <dbReference type="SAM" id="SignalP"/>
    </source>
</evidence>
<evidence type="ECO:0000256" key="2">
    <source>
        <dbReference type="ARBA" id="ARBA00009009"/>
    </source>
</evidence>
<dbReference type="InterPro" id="IPR000871">
    <property type="entry name" value="Beta-lactam_class-A"/>
</dbReference>
<dbReference type="Gene3D" id="3.40.710.10">
    <property type="entry name" value="DD-peptidase/beta-lactamase superfamily"/>
    <property type="match status" value="1"/>
</dbReference>
<evidence type="ECO:0000256" key="3">
    <source>
        <dbReference type="ARBA" id="ARBA00012865"/>
    </source>
</evidence>
<feature type="chain" id="PRO_5031468121" description="beta-lactamase" evidence="5">
    <location>
        <begin position="30"/>
        <end position="292"/>
    </location>
</feature>
<comment type="similarity">
    <text evidence="2">Belongs to the class-A beta-lactamase family.</text>
</comment>
<dbReference type="InterPro" id="IPR012338">
    <property type="entry name" value="Beta-lactam/transpept-like"/>
</dbReference>
<evidence type="ECO:0000313" key="8">
    <source>
        <dbReference type="Proteomes" id="UP000566711"/>
    </source>
</evidence>
<dbReference type="PANTHER" id="PTHR35333:SF3">
    <property type="entry name" value="BETA-LACTAMASE-TYPE TRANSPEPTIDASE FOLD CONTAINING PROTEIN"/>
    <property type="match status" value="1"/>
</dbReference>
<comment type="caution">
    <text evidence="7">The sequence shown here is derived from an EMBL/GenBank/DDBJ whole genome shotgun (WGS) entry which is preliminary data.</text>
</comment>
<sequence>MTPAALLRRQFLLAAACLPLATRASTAPAADAALDQLRKLEQALDGRLGVYARSTGSGAQLAYRADERFPMCSTFKIMAASAILARGAQEAGLLERRIAYPKTELVSYSPVTEKHVGDGMTVAELCAAALQYSDNTAANLLMKLLGGPAGVTAYARTIGDTTFQLERWETALNSAIPGDLRDTSSPAAMGRSLQRLALDDGLPPAQRAQLCDWLRGNTTGDARIRAGVPASWQVGDKTGSGDYGTANDAGVLWPPERAPIVLVIYTTGHKPDAHWRNDVIAAAAKIVAAHLG</sequence>
<proteinExistence type="inferred from homology"/>
<accession>A0A7W2EFN9</accession>
<evidence type="ECO:0000259" key="6">
    <source>
        <dbReference type="Pfam" id="PF13354"/>
    </source>
</evidence>
<gene>
    <name evidence="7" type="primary">bla</name>
    <name evidence="7" type="ORF">H3H36_06840</name>
</gene>
<dbReference type="EC" id="3.5.2.6" evidence="3"/>
<dbReference type="GO" id="GO:0046677">
    <property type="term" value="P:response to antibiotic"/>
    <property type="evidence" value="ECO:0007669"/>
    <property type="project" value="InterPro"/>
</dbReference>
<dbReference type="SUPFAM" id="SSF56601">
    <property type="entry name" value="beta-lactamase/transpeptidase-like"/>
    <property type="match status" value="1"/>
</dbReference>
<evidence type="ECO:0000256" key="1">
    <source>
        <dbReference type="ARBA" id="ARBA00001526"/>
    </source>
</evidence>
<protein>
    <recommendedName>
        <fullName evidence="3">beta-lactamase</fullName>
        <ecNumber evidence="3">3.5.2.6</ecNumber>
    </recommendedName>
    <alternativeName>
        <fullName evidence="4">Penicillinase</fullName>
    </alternativeName>
</protein>
<dbReference type="RefSeq" id="WP_182215582.1">
    <property type="nucleotide sequence ID" value="NZ_JACEZS010000004.1"/>
</dbReference>
<dbReference type="AlphaFoldDB" id="A0A7W2EFN9"/>
<evidence type="ECO:0000256" key="4">
    <source>
        <dbReference type="ARBA" id="ARBA00030171"/>
    </source>
</evidence>
<feature type="domain" description="Beta-lactamase class A catalytic" evidence="6">
    <location>
        <begin position="49"/>
        <end position="266"/>
    </location>
</feature>
<dbReference type="PRINTS" id="PR00118">
    <property type="entry name" value="BLACTAMASEA"/>
</dbReference>
<evidence type="ECO:0000313" key="7">
    <source>
        <dbReference type="EMBL" id="MBA5605079.1"/>
    </source>
</evidence>